<dbReference type="PANTHER" id="PTHR24015:SF2012">
    <property type="entry name" value="PENTACOTRIPEPTIDE-REPEAT REGION OF PRORP DOMAIN-CONTAINING PROTEIN"/>
    <property type="match status" value="1"/>
</dbReference>
<gene>
    <name evidence="8" type="ORF">AT9943_LOCUS2049</name>
</gene>
<keyword evidence="3 7" id="KW-0378">Hydrolase</keyword>
<protein>
    <submittedName>
        <fullName evidence="8">(thale cress) hypothetical protein</fullName>
    </submittedName>
</protein>
<dbReference type="Gene3D" id="1.25.40.10">
    <property type="entry name" value="Tetratricopeptide repeat domain"/>
    <property type="match status" value="5"/>
</dbReference>
<evidence type="ECO:0000313" key="8">
    <source>
        <dbReference type="EMBL" id="CAD5313554.1"/>
    </source>
</evidence>
<dbReference type="GO" id="GO:0005975">
    <property type="term" value="P:carbohydrate metabolic process"/>
    <property type="evidence" value="ECO:0007669"/>
    <property type="project" value="InterPro"/>
</dbReference>
<feature type="repeat" description="PPR" evidence="5">
    <location>
        <begin position="279"/>
        <end position="313"/>
    </location>
</feature>
<evidence type="ECO:0000256" key="4">
    <source>
        <dbReference type="ARBA" id="ARBA00023295"/>
    </source>
</evidence>
<dbReference type="GO" id="GO:0009451">
    <property type="term" value="P:RNA modification"/>
    <property type="evidence" value="ECO:0007669"/>
    <property type="project" value="InterPro"/>
</dbReference>
<evidence type="ECO:0000256" key="2">
    <source>
        <dbReference type="ARBA" id="ARBA00022737"/>
    </source>
</evidence>
<dbReference type="InterPro" id="IPR000743">
    <property type="entry name" value="Glyco_hydro_28"/>
</dbReference>
<keyword evidence="2" id="KW-0677">Repeat</keyword>
<evidence type="ECO:0000256" key="1">
    <source>
        <dbReference type="ARBA" id="ARBA00008834"/>
    </source>
</evidence>
<feature type="repeat" description="PPR" evidence="5">
    <location>
        <begin position="484"/>
        <end position="518"/>
    </location>
</feature>
<dbReference type="InterPro" id="IPR046960">
    <property type="entry name" value="PPR_At4g14850-like_plant"/>
</dbReference>
<accession>A0A7G2DSN1</accession>
<dbReference type="PROSITE" id="PS00502">
    <property type="entry name" value="POLYGALACTURONASE"/>
    <property type="match status" value="1"/>
</dbReference>
<feature type="active site" evidence="6">
    <location>
        <position position="941"/>
    </location>
</feature>
<evidence type="ECO:0000256" key="7">
    <source>
        <dbReference type="RuleBase" id="RU361169"/>
    </source>
</evidence>
<feature type="repeat" description="PPR" evidence="5">
    <location>
        <begin position="76"/>
        <end position="110"/>
    </location>
</feature>
<dbReference type="GO" id="GO:0004650">
    <property type="term" value="F:polygalacturonase activity"/>
    <property type="evidence" value="ECO:0007669"/>
    <property type="project" value="InterPro"/>
</dbReference>
<dbReference type="InterPro" id="IPR011990">
    <property type="entry name" value="TPR-like_helical_dom_sf"/>
</dbReference>
<dbReference type="Proteomes" id="UP000516314">
    <property type="component" value="Chromosome 1"/>
</dbReference>
<dbReference type="AlphaFoldDB" id="A0A7G2DSN1"/>
<organism evidence="8 9">
    <name type="scientific">Arabidopsis thaliana</name>
    <name type="common">Mouse-ear cress</name>
    <dbReference type="NCBI Taxonomy" id="3702"/>
    <lineage>
        <taxon>Eukaryota</taxon>
        <taxon>Viridiplantae</taxon>
        <taxon>Streptophyta</taxon>
        <taxon>Embryophyta</taxon>
        <taxon>Tracheophyta</taxon>
        <taxon>Spermatophyta</taxon>
        <taxon>Magnoliopsida</taxon>
        <taxon>eudicotyledons</taxon>
        <taxon>Gunneridae</taxon>
        <taxon>Pentapetalae</taxon>
        <taxon>rosids</taxon>
        <taxon>malvids</taxon>
        <taxon>Brassicales</taxon>
        <taxon>Brassicaceae</taxon>
        <taxon>Camelineae</taxon>
        <taxon>Arabidopsis</taxon>
    </lineage>
</organism>
<dbReference type="Gene3D" id="2.160.20.10">
    <property type="entry name" value="Single-stranded right-handed beta-helix, Pectin lyase-like"/>
    <property type="match status" value="1"/>
</dbReference>
<evidence type="ECO:0000256" key="5">
    <source>
        <dbReference type="PROSITE-ProRule" id="PRU00708"/>
    </source>
</evidence>
<feature type="repeat" description="PPR" evidence="5">
    <location>
        <begin position="177"/>
        <end position="211"/>
    </location>
</feature>
<dbReference type="PROSITE" id="PS51375">
    <property type="entry name" value="PPR"/>
    <property type="match status" value="4"/>
</dbReference>
<dbReference type="PANTHER" id="PTHR24015">
    <property type="entry name" value="OS07G0578800 PROTEIN-RELATED"/>
    <property type="match status" value="1"/>
</dbReference>
<evidence type="ECO:0000256" key="6">
    <source>
        <dbReference type="PROSITE-ProRule" id="PRU10052"/>
    </source>
</evidence>
<dbReference type="InterPro" id="IPR011050">
    <property type="entry name" value="Pectin_lyase_fold/virulence"/>
</dbReference>
<dbReference type="GO" id="GO:0003723">
    <property type="term" value="F:RNA binding"/>
    <property type="evidence" value="ECO:0007669"/>
    <property type="project" value="InterPro"/>
</dbReference>
<keyword evidence="4 7" id="KW-0326">Glycosidase</keyword>
<dbReference type="FunFam" id="1.25.40.10:FF:000242">
    <property type="entry name" value="Pentatricopeptide repeat-containing protein"/>
    <property type="match status" value="1"/>
</dbReference>
<dbReference type="Pfam" id="PF00295">
    <property type="entry name" value="Glyco_hydro_28"/>
    <property type="match status" value="2"/>
</dbReference>
<dbReference type="FunFam" id="1.25.40.10:FF:003681">
    <property type="entry name" value="PPR superfamily protein"/>
    <property type="match status" value="1"/>
</dbReference>
<dbReference type="SUPFAM" id="SSF51126">
    <property type="entry name" value="Pectin lyase-like"/>
    <property type="match status" value="1"/>
</dbReference>
<dbReference type="InterPro" id="IPR012334">
    <property type="entry name" value="Pectin_lyas_fold"/>
</dbReference>
<comment type="similarity">
    <text evidence="1 7">Belongs to the glycosyl hydrolase 28 family.</text>
</comment>
<dbReference type="InterPro" id="IPR002885">
    <property type="entry name" value="PPR_rpt"/>
</dbReference>
<sequence>MRGAQALYFLRRTTTLAQHLCSLTPFIATPRMDFSSFLEENPSDLVYTHNRRIDELIKSGNLLSAHEAFDEMSVRDVVTYNLLISGNSRYGCSLRAIELYAEMVSCGLRESASTFPSVLSVCSDELFCREGIQVHCRVISLGFGCNMFVRSALVGLYACLRLVDVALKLFDEMLDRNLAVCNLLLRCFCQTGESKRLFEVYLRMELEGVAKNGLTYCYMIRGCSHDRLVYEGKQLHSLVVKSGWNISNIFVANVLVDYYSACGDLSGSMRSFNAVPEKDVISWNSIVSVCADYGSVLDSLDLFSKMQFWGKRPSIRPFMSFLNFCSRNSDIQSGKQIHCYVLKMGFDVSSLHVQSALIDMYGKCNGIENSVLLYQSLPCLNLECCNSLMTSLMHCGITKDIIEMFGLMIDEGTGIDEVTLSTVLKALSLSLPESLHSCTLVHCCAIKSGYAADVAVSCSLIDAYTKSGQNEVSRKVFDELDTPNIFCLTSIINGYARNGMGTDCVKMLREMDRMNLIPDEVTILSVLSGCSHSGLVEEGELIFDSLESKYGISPGRKLYACMVDLLGRAGLVEKAERLLLQARGDADCVAWSSLLQSCRIHRNETIGRRAAEVLMNLEPENFAVYIQVSKFYFEIGDFEISRQIREIAASRELMREIGYKTTQEEYEILYLSGLLLVTAYGAAGKMVYTDLDILDELENFDVLVDDDDDTKLLDWPSFTSRHSGKNLVNVDTFGAAGDGVSDDTQAFVSAWSKACSTSKSVFLVPEGRRYLVNATKFNGPCEQKLIIQIDGTIVAPDEPSNWDSKFQRIWLEFSKLKGVVFQGKGVIDGSGSKWWAASCKKNKSNPCKSAPTALTIESSSGVKVSGLTIQNSQQMNFIIARSDSVRVSKVMVSSPGDSPNTDGIHITGSTNVILQDWDDCVSIVNASSNIKMKNIYCGPGHGISIGSLGKDNTTGIGGSGYVQGIRFTNVEMQDVANPILIDQFYCDSPTTCQNQTSAVKISQIMYRNITGTTKSAKAIKFACSDTVPCSHIVLNNVNLEGNDGQVEAYCNSAEGFGYGVIHPSADCLYSHDDKGLDQTHKSEEAETGHDEL</sequence>
<dbReference type="Pfam" id="PF13041">
    <property type="entry name" value="PPR_2"/>
    <property type="match status" value="1"/>
</dbReference>
<dbReference type="EMBL" id="LR881466">
    <property type="protein sequence ID" value="CAD5313554.1"/>
    <property type="molecule type" value="Genomic_DNA"/>
</dbReference>
<name>A0A7G2DSN1_ARATH</name>
<dbReference type="Pfam" id="PF01535">
    <property type="entry name" value="PPR"/>
    <property type="match status" value="4"/>
</dbReference>
<dbReference type="Pfam" id="PF13812">
    <property type="entry name" value="PPR_3"/>
    <property type="match status" value="1"/>
</dbReference>
<proteinExistence type="inferred from homology"/>
<dbReference type="NCBIfam" id="TIGR00756">
    <property type="entry name" value="PPR"/>
    <property type="match status" value="1"/>
</dbReference>
<evidence type="ECO:0000313" key="9">
    <source>
        <dbReference type="Proteomes" id="UP000516314"/>
    </source>
</evidence>
<evidence type="ECO:0000256" key="3">
    <source>
        <dbReference type="ARBA" id="ARBA00022801"/>
    </source>
</evidence>
<reference evidence="8 9" key="1">
    <citation type="submission" date="2020-09" db="EMBL/GenBank/DDBJ databases">
        <authorList>
            <person name="Ashkenazy H."/>
        </authorList>
    </citation>
    <scope>NUCLEOTIDE SEQUENCE [LARGE SCALE GENOMIC DNA]</scope>
    <source>
        <strain evidence="9">cv. Cdm-0</strain>
    </source>
</reference>